<dbReference type="SMART" id="SM00320">
    <property type="entry name" value="WD40"/>
    <property type="match status" value="7"/>
</dbReference>
<dbReference type="PROSITE" id="PS50294">
    <property type="entry name" value="WD_REPEATS_REGION"/>
    <property type="match status" value="1"/>
</dbReference>
<dbReference type="PRINTS" id="PR00320">
    <property type="entry name" value="GPROTEINBRPT"/>
</dbReference>
<gene>
    <name evidence="6" type="primary">LOC113874855</name>
</gene>
<feature type="repeat" description="WD" evidence="3">
    <location>
        <begin position="311"/>
        <end position="342"/>
    </location>
</feature>
<dbReference type="Gene3D" id="2.130.10.10">
    <property type="entry name" value="YVTN repeat-like/Quinoprotein amine dehydrogenase"/>
    <property type="match status" value="2"/>
</dbReference>
<keyword evidence="5" id="KW-1185">Reference proteome</keyword>
<evidence type="ECO:0000313" key="5">
    <source>
        <dbReference type="Proteomes" id="UP000694853"/>
    </source>
</evidence>
<organism evidence="5 6">
    <name type="scientific">Abrus precatorius</name>
    <name type="common">Indian licorice</name>
    <name type="synonym">Glycine abrus</name>
    <dbReference type="NCBI Taxonomy" id="3816"/>
    <lineage>
        <taxon>Eukaryota</taxon>
        <taxon>Viridiplantae</taxon>
        <taxon>Streptophyta</taxon>
        <taxon>Embryophyta</taxon>
        <taxon>Tracheophyta</taxon>
        <taxon>Spermatophyta</taxon>
        <taxon>Magnoliopsida</taxon>
        <taxon>eudicotyledons</taxon>
        <taxon>Gunneridae</taxon>
        <taxon>Pentapetalae</taxon>
        <taxon>rosids</taxon>
        <taxon>fabids</taxon>
        <taxon>Fabales</taxon>
        <taxon>Fabaceae</taxon>
        <taxon>Papilionoideae</taxon>
        <taxon>50 kb inversion clade</taxon>
        <taxon>NPAAA clade</taxon>
        <taxon>indigoferoid/millettioid clade</taxon>
        <taxon>Abreae</taxon>
        <taxon>Abrus</taxon>
    </lineage>
</organism>
<dbReference type="InterPro" id="IPR045182">
    <property type="entry name" value="JINGUBANG-like"/>
</dbReference>
<dbReference type="InterPro" id="IPR020472">
    <property type="entry name" value="WD40_PAC1"/>
</dbReference>
<dbReference type="PANTHER" id="PTHR22844:SF324">
    <property type="entry name" value="TRANSDUCIN_WD40 REPEAT PROTEIN"/>
    <property type="match status" value="1"/>
</dbReference>
<dbReference type="SUPFAM" id="SSF50978">
    <property type="entry name" value="WD40 repeat-like"/>
    <property type="match status" value="1"/>
</dbReference>
<dbReference type="AlphaFoldDB" id="A0A8B8MNS0"/>
<dbReference type="GeneID" id="113874855"/>
<accession>A0A8B8MNS0</accession>
<reference evidence="6" key="2">
    <citation type="submission" date="2025-08" db="UniProtKB">
        <authorList>
            <consortium name="RefSeq"/>
        </authorList>
    </citation>
    <scope>IDENTIFICATION</scope>
    <source>
        <tissue evidence="6">Young leaves</tissue>
    </source>
</reference>
<dbReference type="PROSITE" id="PS00678">
    <property type="entry name" value="WD_REPEATS_1"/>
    <property type="match status" value="1"/>
</dbReference>
<keyword evidence="2" id="KW-0677">Repeat</keyword>
<dbReference type="InterPro" id="IPR036322">
    <property type="entry name" value="WD40_repeat_dom_sf"/>
</dbReference>
<sequence>MSLAWLAFPMNHAFVFSYHTVLIDVVSALVYLNALFVHSEKDIKGSQHPTVPPFESKKHKEDADQSDSLGPTNLRWTPPLLLLPHHPTPRSLLYSPRAPPSTNPNHYLCSRSSNFLSPHSNGNTQTHDNHLRCIYSLNFQSFTSTMNGSTTLKHHCVTSLKTLTPHITCLAVHRNLLYAASINLINVFDLSHYTYIDAFNDSPASGFVKSIAFSGSRVFTAHQDCKIRVWLITPSKRHRLLTSLPTVTDRLRRGIIPKNYVSVRRHKTRLWIQHCDTVSGLAVNQKLMYSVSWDKSFKIWDLSRYQCLESVKAHEDAINAVAVNDDGIVYTASADGCIKVWKRDDEVKRHALVSTVGKQKSTVNALALDGDGTALFSGGCDGTICRWESKCEENDVVKVEKLRGHSGAILCLIHVAGLLVSGSADLTVRIWQRERGGGSSGYCCRVVLEGHEKPVKSLVAFSGGEGNSNGVVTVFSGSLDGNIKVWEVFGFV</sequence>
<dbReference type="PROSITE" id="PS50082">
    <property type="entry name" value="WD_REPEATS_2"/>
    <property type="match status" value="3"/>
</dbReference>
<dbReference type="Proteomes" id="UP000694853">
    <property type="component" value="Unplaced"/>
</dbReference>
<dbReference type="OrthoDB" id="674604at2759"/>
<dbReference type="InterPro" id="IPR001680">
    <property type="entry name" value="WD40_rpt"/>
</dbReference>
<evidence type="ECO:0000256" key="3">
    <source>
        <dbReference type="PROSITE-ProRule" id="PRU00221"/>
    </source>
</evidence>
<dbReference type="InterPro" id="IPR019775">
    <property type="entry name" value="WD40_repeat_CS"/>
</dbReference>
<feature type="region of interest" description="Disordered" evidence="4">
    <location>
        <begin position="44"/>
        <end position="71"/>
    </location>
</feature>
<dbReference type="FunFam" id="2.130.10.10:FF:000775">
    <property type="entry name" value="BnaA09g28200D protein"/>
    <property type="match status" value="1"/>
</dbReference>
<dbReference type="PANTHER" id="PTHR22844">
    <property type="entry name" value="F-BOX AND WD40 DOMAIN PROTEIN"/>
    <property type="match status" value="1"/>
</dbReference>
<feature type="repeat" description="WD" evidence="3">
    <location>
        <begin position="402"/>
        <end position="432"/>
    </location>
</feature>
<evidence type="ECO:0000256" key="1">
    <source>
        <dbReference type="ARBA" id="ARBA00022574"/>
    </source>
</evidence>
<evidence type="ECO:0000256" key="4">
    <source>
        <dbReference type="SAM" id="MobiDB-lite"/>
    </source>
</evidence>
<feature type="repeat" description="WD" evidence="3">
    <location>
        <begin position="356"/>
        <end position="388"/>
    </location>
</feature>
<dbReference type="InterPro" id="IPR015943">
    <property type="entry name" value="WD40/YVTN_repeat-like_dom_sf"/>
</dbReference>
<dbReference type="Pfam" id="PF00400">
    <property type="entry name" value="WD40"/>
    <property type="match status" value="5"/>
</dbReference>
<evidence type="ECO:0000313" key="6">
    <source>
        <dbReference type="RefSeq" id="XP_027368869.1"/>
    </source>
</evidence>
<reference evidence="5" key="1">
    <citation type="journal article" date="2019" name="Toxins">
        <title>Detection of Abrin-Like and Prepropulchellin-Like Toxin Genes and Transcripts Using Whole Genome Sequencing and Full-Length Transcript Sequencing of Abrus precatorius.</title>
        <authorList>
            <person name="Hovde B.T."/>
            <person name="Daligault H.E."/>
            <person name="Hanschen E.R."/>
            <person name="Kunde Y.A."/>
            <person name="Johnson M.B."/>
            <person name="Starkenburg S.R."/>
            <person name="Johnson S.L."/>
        </authorList>
    </citation>
    <scope>NUCLEOTIDE SEQUENCE [LARGE SCALE GENOMIC DNA]</scope>
</reference>
<dbReference type="KEGG" id="aprc:113874855"/>
<dbReference type="RefSeq" id="XP_027368869.1">
    <property type="nucleotide sequence ID" value="XM_027513068.1"/>
</dbReference>
<keyword evidence="1 3" id="KW-0853">WD repeat</keyword>
<evidence type="ECO:0000256" key="2">
    <source>
        <dbReference type="ARBA" id="ARBA00022737"/>
    </source>
</evidence>
<proteinExistence type="predicted"/>
<protein>
    <submittedName>
        <fullName evidence="6">Protein JINGUBANG-like</fullName>
    </submittedName>
</protein>
<name>A0A8B8MNS0_ABRPR</name>